<sequence length="69" mass="7261">MASKIYAPSSCLFLLIMIISTGLIGSGGADHGNSDHGKSYIVYMGNRHEGGEAAAQSLHLNMLQQAIGR</sequence>
<proteinExistence type="predicted"/>
<accession>A0AAV0MD50</accession>
<keyword evidence="1" id="KW-0732">Signal</keyword>
<dbReference type="EMBL" id="CAMGYJ010000007">
    <property type="protein sequence ID" value="CAI0447380.1"/>
    <property type="molecule type" value="Genomic_DNA"/>
</dbReference>
<gene>
    <name evidence="2" type="ORF">LITE_LOCUS27672</name>
    <name evidence="3" type="ORF">LITE_LOCUS29387</name>
</gene>
<feature type="signal peptide" evidence="1">
    <location>
        <begin position="1"/>
        <end position="29"/>
    </location>
</feature>
<evidence type="ECO:0000256" key="1">
    <source>
        <dbReference type="SAM" id="SignalP"/>
    </source>
</evidence>
<evidence type="ECO:0000313" key="2">
    <source>
        <dbReference type="EMBL" id="CAI0443428.1"/>
    </source>
</evidence>
<reference evidence="2" key="1">
    <citation type="submission" date="2022-08" db="EMBL/GenBank/DDBJ databases">
        <authorList>
            <person name="Gutierrez-Valencia J."/>
        </authorList>
    </citation>
    <scope>NUCLEOTIDE SEQUENCE</scope>
</reference>
<dbReference type="EMBL" id="CAMGYJ010000007">
    <property type="protein sequence ID" value="CAI0443428.1"/>
    <property type="molecule type" value="Genomic_DNA"/>
</dbReference>
<organism evidence="2 4">
    <name type="scientific">Linum tenue</name>
    <dbReference type="NCBI Taxonomy" id="586396"/>
    <lineage>
        <taxon>Eukaryota</taxon>
        <taxon>Viridiplantae</taxon>
        <taxon>Streptophyta</taxon>
        <taxon>Embryophyta</taxon>
        <taxon>Tracheophyta</taxon>
        <taxon>Spermatophyta</taxon>
        <taxon>Magnoliopsida</taxon>
        <taxon>eudicotyledons</taxon>
        <taxon>Gunneridae</taxon>
        <taxon>Pentapetalae</taxon>
        <taxon>rosids</taxon>
        <taxon>fabids</taxon>
        <taxon>Malpighiales</taxon>
        <taxon>Linaceae</taxon>
        <taxon>Linum</taxon>
    </lineage>
</organism>
<keyword evidence="4" id="KW-1185">Reference proteome</keyword>
<evidence type="ECO:0000313" key="3">
    <source>
        <dbReference type="EMBL" id="CAI0447380.1"/>
    </source>
</evidence>
<dbReference type="AlphaFoldDB" id="A0AAV0MD50"/>
<evidence type="ECO:0000313" key="4">
    <source>
        <dbReference type="Proteomes" id="UP001154282"/>
    </source>
</evidence>
<name>A0AAV0MD50_9ROSI</name>
<comment type="caution">
    <text evidence="2">The sequence shown here is derived from an EMBL/GenBank/DDBJ whole genome shotgun (WGS) entry which is preliminary data.</text>
</comment>
<dbReference type="Proteomes" id="UP001154282">
    <property type="component" value="Unassembled WGS sequence"/>
</dbReference>
<protein>
    <submittedName>
        <fullName evidence="2">Uncharacterized protein</fullName>
    </submittedName>
</protein>
<feature type="chain" id="PRO_5044713750" evidence="1">
    <location>
        <begin position="30"/>
        <end position="69"/>
    </location>
</feature>